<reference evidence="1" key="1">
    <citation type="submission" date="2018-02" db="EMBL/GenBank/DDBJ databases">
        <title>Rhizophora mucronata_Transcriptome.</title>
        <authorList>
            <person name="Meera S.P."/>
            <person name="Sreeshan A."/>
            <person name="Augustine A."/>
        </authorList>
    </citation>
    <scope>NUCLEOTIDE SEQUENCE</scope>
    <source>
        <tissue evidence="1">Leaf</tissue>
    </source>
</reference>
<dbReference type="EMBL" id="GGEC01006987">
    <property type="protein sequence ID" value="MBW87470.1"/>
    <property type="molecule type" value="Transcribed_RNA"/>
</dbReference>
<accession>A0A2P2J1Y2</accession>
<name>A0A2P2J1Y2_RHIMU</name>
<dbReference type="AlphaFoldDB" id="A0A2P2J1Y2"/>
<protein>
    <submittedName>
        <fullName evidence="1">Uncharacterized protein</fullName>
    </submittedName>
</protein>
<organism evidence="1">
    <name type="scientific">Rhizophora mucronata</name>
    <name type="common">Asiatic mangrove</name>
    <dbReference type="NCBI Taxonomy" id="61149"/>
    <lineage>
        <taxon>Eukaryota</taxon>
        <taxon>Viridiplantae</taxon>
        <taxon>Streptophyta</taxon>
        <taxon>Embryophyta</taxon>
        <taxon>Tracheophyta</taxon>
        <taxon>Spermatophyta</taxon>
        <taxon>Magnoliopsida</taxon>
        <taxon>eudicotyledons</taxon>
        <taxon>Gunneridae</taxon>
        <taxon>Pentapetalae</taxon>
        <taxon>rosids</taxon>
        <taxon>fabids</taxon>
        <taxon>Malpighiales</taxon>
        <taxon>Rhizophoraceae</taxon>
        <taxon>Rhizophora</taxon>
    </lineage>
</organism>
<proteinExistence type="predicted"/>
<evidence type="ECO:0000313" key="1">
    <source>
        <dbReference type="EMBL" id="MBW87470.1"/>
    </source>
</evidence>
<sequence>MHSNINRKAVSYDCNGYRLMELL</sequence>